<evidence type="ECO:0000313" key="4">
    <source>
        <dbReference type="EMBL" id="ORE12634.1"/>
    </source>
</evidence>
<sequence>MSYFIKVPRAASKCHNMLNQGRWESDDYTLWKPAECKVKSYTTEELYSCLSNSRIIYIGDSIMREQYYAMAEMFRPGRPKQDAIHADQAVYLEEHNVTIEMWWDPFLNTNRTLDVLQGKQKLQHTLLILDTGVWYMKDYSTNYLREWKKAVDRVFDAVQNHQIADKVMLSPVEVLEYDRLSEERRKVMTPGKVKVMNNYLRERERMLEDTVTPLAIPFVWNEISASSKNKTLDGLHFQPPVTTTQARIALNYYCNNKLPLKFSTEATCCHHSSYPVWYLAAVALSLLCLIAVFILMTFGYRANIIDTLCAVKIQLKTQC</sequence>
<dbReference type="OMA" id="NTKEVMI"/>
<dbReference type="InterPro" id="IPR029962">
    <property type="entry name" value="TBL"/>
</dbReference>
<evidence type="ECO:0000259" key="3">
    <source>
        <dbReference type="Pfam" id="PF13839"/>
    </source>
</evidence>
<dbReference type="Pfam" id="PF13839">
    <property type="entry name" value="PC-Esterase"/>
    <property type="match status" value="1"/>
</dbReference>
<comment type="similarity">
    <text evidence="1">Belongs to the PC-esterase family. TBL subfamily.</text>
</comment>
<dbReference type="GO" id="GO:0005794">
    <property type="term" value="C:Golgi apparatus"/>
    <property type="evidence" value="ECO:0007669"/>
    <property type="project" value="TreeGrafter"/>
</dbReference>
<evidence type="ECO:0000256" key="2">
    <source>
        <dbReference type="SAM" id="Phobius"/>
    </source>
</evidence>
<reference evidence="4 5" key="1">
    <citation type="journal article" date="2016" name="Proc. Natl. Acad. Sci. U.S.A.">
        <title>Lipid metabolic changes in an early divergent fungus govern the establishment of a mutualistic symbiosis with endobacteria.</title>
        <authorList>
            <person name="Lastovetsky O.A."/>
            <person name="Gaspar M.L."/>
            <person name="Mondo S.J."/>
            <person name="LaButti K.M."/>
            <person name="Sandor L."/>
            <person name="Grigoriev I.V."/>
            <person name="Henry S.A."/>
            <person name="Pawlowska T.E."/>
        </authorList>
    </citation>
    <scope>NUCLEOTIDE SEQUENCE [LARGE SCALE GENOMIC DNA]</scope>
    <source>
        <strain evidence="4 5">ATCC 11559</strain>
    </source>
</reference>
<dbReference type="GO" id="GO:0016413">
    <property type="term" value="F:O-acetyltransferase activity"/>
    <property type="evidence" value="ECO:0007669"/>
    <property type="project" value="InterPro"/>
</dbReference>
<name>A0A1X0RKY8_RHIZD</name>
<keyword evidence="2" id="KW-0812">Transmembrane</keyword>
<evidence type="ECO:0000313" key="5">
    <source>
        <dbReference type="Proteomes" id="UP000242381"/>
    </source>
</evidence>
<protein>
    <recommendedName>
        <fullName evidence="3">Trichome birefringence-like C-terminal domain-containing protein</fullName>
    </recommendedName>
</protein>
<dbReference type="Proteomes" id="UP000242381">
    <property type="component" value="Unassembled WGS sequence"/>
</dbReference>
<accession>A0A1X0RKY8</accession>
<proteinExistence type="inferred from homology"/>
<dbReference type="InterPro" id="IPR026057">
    <property type="entry name" value="TBL_C"/>
</dbReference>
<dbReference type="AlphaFoldDB" id="A0A1X0RKY8"/>
<dbReference type="EMBL" id="KV921628">
    <property type="protein sequence ID" value="ORE12634.1"/>
    <property type="molecule type" value="Genomic_DNA"/>
</dbReference>
<evidence type="ECO:0000256" key="1">
    <source>
        <dbReference type="ARBA" id="ARBA00007727"/>
    </source>
</evidence>
<gene>
    <name evidence="4" type="ORF">BCV71DRAFT_294723</name>
</gene>
<dbReference type="PANTHER" id="PTHR32285">
    <property type="entry name" value="PROTEIN TRICHOME BIREFRINGENCE-LIKE 9-RELATED"/>
    <property type="match status" value="1"/>
</dbReference>
<organism evidence="4 5">
    <name type="scientific">Rhizopus microsporus</name>
    <dbReference type="NCBI Taxonomy" id="58291"/>
    <lineage>
        <taxon>Eukaryota</taxon>
        <taxon>Fungi</taxon>
        <taxon>Fungi incertae sedis</taxon>
        <taxon>Mucoromycota</taxon>
        <taxon>Mucoromycotina</taxon>
        <taxon>Mucoromycetes</taxon>
        <taxon>Mucorales</taxon>
        <taxon>Mucorineae</taxon>
        <taxon>Rhizopodaceae</taxon>
        <taxon>Rhizopus</taxon>
    </lineage>
</organism>
<keyword evidence="2" id="KW-1133">Transmembrane helix</keyword>
<dbReference type="VEuPathDB" id="FungiDB:BCV72DRAFT_319451"/>
<feature type="domain" description="Trichome birefringence-like C-terminal" evidence="3">
    <location>
        <begin position="45"/>
        <end position="130"/>
    </location>
</feature>
<feature type="transmembrane region" description="Helical" evidence="2">
    <location>
        <begin position="276"/>
        <end position="298"/>
    </location>
</feature>
<keyword evidence="2" id="KW-0472">Membrane</keyword>
<dbReference type="PANTHER" id="PTHR32285:SF213">
    <property type="entry name" value="PROTEIN TRICHOME BIREFRINGENCE-LIKE 11"/>
    <property type="match status" value="1"/>
</dbReference>